<dbReference type="CDD" id="cd16936">
    <property type="entry name" value="HATPase_RsbW-like"/>
    <property type="match status" value="1"/>
</dbReference>
<dbReference type="InterPro" id="IPR036890">
    <property type="entry name" value="HATPase_C_sf"/>
</dbReference>
<sequence length="314" mass="33781">MGGSVGDAGTRRTFTHEVVFYDGPDEHARAVLPFIVEGLERDERVVVALLPDATAEVDGALGGDSGVEFLDMAELGANPARIIPAWHSLLHGRGERGIRGVGEPLWQGRRPPEVAEAQLHEALLNVAFDDGPGWRLLCPYDARSLPDDVLAEARRSHPVVYDPDAEPATSPYAGHRHAHRTFAEGLPVPPADAVRIEFEATDLATLRGVVRRVAAAARVGDDAGDDLVLATHELAMNSVQHGGGHGVLLTWQDPDALVVEVRDTGVIDDPLVGRTMPDFGSVSGRGIWMANQLCSLVQVRSGREGTQVRLHSWL</sequence>
<comment type="caution">
    <text evidence="4">The sequence shown here is derived from an EMBL/GenBank/DDBJ whole genome shotgun (WGS) entry which is preliminary data.</text>
</comment>
<dbReference type="InterPro" id="IPR050267">
    <property type="entry name" value="Anti-sigma-factor_SerPK"/>
</dbReference>
<protein>
    <submittedName>
        <fullName evidence="4">Sensor histidine kinase</fullName>
    </submittedName>
</protein>
<dbReference type="AlphaFoldDB" id="A0A4Q4Z6R2"/>
<evidence type="ECO:0000256" key="1">
    <source>
        <dbReference type="ARBA" id="ARBA00022527"/>
    </source>
</evidence>
<keyword evidence="4" id="KW-0418">Kinase</keyword>
<dbReference type="EMBL" id="SDKM01000032">
    <property type="protein sequence ID" value="RYP83507.1"/>
    <property type="molecule type" value="Genomic_DNA"/>
</dbReference>
<feature type="domain" description="MEDS" evidence="3">
    <location>
        <begin position="15"/>
        <end position="158"/>
    </location>
</feature>
<organism evidence="4 5">
    <name type="scientific">Nocardioides guangzhouensis</name>
    <dbReference type="NCBI Taxonomy" id="2497878"/>
    <lineage>
        <taxon>Bacteria</taxon>
        <taxon>Bacillati</taxon>
        <taxon>Actinomycetota</taxon>
        <taxon>Actinomycetes</taxon>
        <taxon>Propionibacteriales</taxon>
        <taxon>Nocardioidaceae</taxon>
        <taxon>Nocardioides</taxon>
    </lineage>
</organism>
<dbReference type="Pfam" id="PF13581">
    <property type="entry name" value="HATPase_c_2"/>
    <property type="match status" value="1"/>
</dbReference>
<dbReference type="Proteomes" id="UP000295198">
    <property type="component" value="Unassembled WGS sequence"/>
</dbReference>
<dbReference type="GO" id="GO:0004674">
    <property type="term" value="F:protein serine/threonine kinase activity"/>
    <property type="evidence" value="ECO:0007669"/>
    <property type="project" value="UniProtKB-KW"/>
</dbReference>
<feature type="domain" description="Histidine kinase/HSP90-like ATPase" evidence="2">
    <location>
        <begin position="198"/>
        <end position="310"/>
    </location>
</feature>
<dbReference type="Pfam" id="PF14417">
    <property type="entry name" value="MEDS"/>
    <property type="match status" value="1"/>
</dbReference>
<dbReference type="InterPro" id="IPR003594">
    <property type="entry name" value="HATPase_dom"/>
</dbReference>
<dbReference type="InterPro" id="IPR047718">
    <property type="entry name" value="RsbA-like_anti_sig"/>
</dbReference>
<name>A0A4Q4Z6R2_9ACTN</name>
<dbReference type="Gene3D" id="3.30.565.10">
    <property type="entry name" value="Histidine kinase-like ATPase, C-terminal domain"/>
    <property type="match status" value="1"/>
</dbReference>
<keyword evidence="1" id="KW-0723">Serine/threonine-protein kinase</keyword>
<keyword evidence="4" id="KW-0808">Transferase</keyword>
<reference evidence="4 5" key="1">
    <citation type="submission" date="2019-01" db="EMBL/GenBank/DDBJ databases">
        <title>Nocardioides guangzhouensis sp. nov., an actinobacterium isolated from soil.</title>
        <authorList>
            <person name="Fu Y."/>
            <person name="Cai Y."/>
            <person name="Lin Z."/>
            <person name="Chen P."/>
        </authorList>
    </citation>
    <scope>NUCLEOTIDE SEQUENCE [LARGE SCALE GENOMIC DNA]</scope>
    <source>
        <strain evidence="4 5">130</strain>
    </source>
</reference>
<keyword evidence="5" id="KW-1185">Reference proteome</keyword>
<dbReference type="PANTHER" id="PTHR35526:SF3">
    <property type="entry name" value="ANTI-SIGMA-F FACTOR RSBW"/>
    <property type="match status" value="1"/>
</dbReference>
<dbReference type="SUPFAM" id="SSF55874">
    <property type="entry name" value="ATPase domain of HSP90 chaperone/DNA topoisomerase II/histidine kinase"/>
    <property type="match status" value="1"/>
</dbReference>
<evidence type="ECO:0000313" key="5">
    <source>
        <dbReference type="Proteomes" id="UP000295198"/>
    </source>
</evidence>
<dbReference type="InterPro" id="IPR025847">
    <property type="entry name" value="MEDS_domain"/>
</dbReference>
<proteinExistence type="predicted"/>
<evidence type="ECO:0000259" key="3">
    <source>
        <dbReference type="Pfam" id="PF14417"/>
    </source>
</evidence>
<dbReference type="OrthoDB" id="4088450at2"/>
<accession>A0A4Q4Z6R2</accession>
<dbReference type="PANTHER" id="PTHR35526">
    <property type="entry name" value="ANTI-SIGMA-F FACTOR RSBW-RELATED"/>
    <property type="match status" value="1"/>
</dbReference>
<evidence type="ECO:0000259" key="2">
    <source>
        <dbReference type="Pfam" id="PF13581"/>
    </source>
</evidence>
<gene>
    <name evidence="4" type="ORF">EKO23_18750</name>
</gene>
<dbReference type="NCBIfam" id="NF041045">
    <property type="entry name" value="RsbA_anti_sig"/>
    <property type="match status" value="1"/>
</dbReference>
<evidence type="ECO:0000313" key="4">
    <source>
        <dbReference type="EMBL" id="RYP83507.1"/>
    </source>
</evidence>